<proteinExistence type="predicted"/>
<dbReference type="EMBL" id="CP005080">
    <property type="protein sequence ID" value="AGK78890.1"/>
    <property type="molecule type" value="Genomic_DNA"/>
</dbReference>
<dbReference type="AlphaFoldDB" id="N0CTB9"/>
<feature type="compositionally biased region" description="Low complexity" evidence="1">
    <location>
        <begin position="44"/>
        <end position="56"/>
    </location>
</feature>
<organism evidence="3 4">
    <name type="scientific">Streptomyces microflavus DSM 40593</name>
    <dbReference type="NCBI Taxonomy" id="1303692"/>
    <lineage>
        <taxon>Bacteria</taxon>
        <taxon>Bacillati</taxon>
        <taxon>Actinomycetota</taxon>
        <taxon>Actinomycetes</taxon>
        <taxon>Kitasatosporales</taxon>
        <taxon>Streptomycetaceae</taxon>
        <taxon>Streptomyces</taxon>
    </lineage>
</organism>
<dbReference type="InterPro" id="IPR037401">
    <property type="entry name" value="SnoaL-like"/>
</dbReference>
<accession>N0CTB9</accession>
<dbReference type="SUPFAM" id="SSF54427">
    <property type="entry name" value="NTF2-like"/>
    <property type="match status" value="1"/>
</dbReference>
<dbReference type="Gene3D" id="3.10.450.50">
    <property type="match status" value="1"/>
</dbReference>
<evidence type="ECO:0000256" key="1">
    <source>
        <dbReference type="SAM" id="MobiDB-lite"/>
    </source>
</evidence>
<dbReference type="PATRIC" id="fig|1303692.3.peg.3991"/>
<name>N0CTB9_STRMI</name>
<dbReference type="KEGG" id="sfi:SFUL_3988"/>
<feature type="compositionally biased region" description="Gly residues" evidence="1">
    <location>
        <begin position="57"/>
        <end position="74"/>
    </location>
</feature>
<dbReference type="Pfam" id="PF13577">
    <property type="entry name" value="SnoaL_4"/>
    <property type="match status" value="1"/>
</dbReference>
<protein>
    <submittedName>
        <fullName evidence="3">JadX-like protein</fullName>
    </submittedName>
</protein>
<reference evidence="3 4" key="1">
    <citation type="submission" date="2013-04" db="EMBL/GenBank/DDBJ databases">
        <title>Complete genome sequence of Streptomyces fulvissimus.</title>
        <authorList>
            <person name="Myronovskyi M."/>
            <person name="Tokovenko B."/>
            <person name="Manderscheid N."/>
            <person name="Petzke L."/>
            <person name="Luzhetskyy A."/>
        </authorList>
    </citation>
    <scope>NUCLEOTIDE SEQUENCE [LARGE SCALE GENOMIC DNA]</scope>
    <source>
        <strain evidence="3 4">DSM 40593</strain>
    </source>
</reference>
<dbReference type="eggNOG" id="COG5517">
    <property type="taxonomic scope" value="Bacteria"/>
</dbReference>
<dbReference type="HOGENOM" id="CLU_106738_10_0_11"/>
<feature type="region of interest" description="Disordered" evidence="1">
    <location>
        <begin position="44"/>
        <end position="74"/>
    </location>
</feature>
<gene>
    <name evidence="3" type="ORF">SFUL_3988</name>
</gene>
<dbReference type="InterPro" id="IPR032710">
    <property type="entry name" value="NTF2-like_dom_sf"/>
</dbReference>
<feature type="domain" description="SnoaL-like" evidence="2">
    <location>
        <begin position="79"/>
        <end position="183"/>
    </location>
</feature>
<evidence type="ECO:0000313" key="3">
    <source>
        <dbReference type="EMBL" id="AGK78890.1"/>
    </source>
</evidence>
<dbReference type="RefSeq" id="WP_015610239.1">
    <property type="nucleotide sequence ID" value="NC_021177.1"/>
</dbReference>
<evidence type="ECO:0000313" key="4">
    <source>
        <dbReference type="Proteomes" id="UP000013304"/>
    </source>
</evidence>
<dbReference type="Proteomes" id="UP000013304">
    <property type="component" value="Chromosome"/>
</dbReference>
<sequence length="212" mass="21691">MTGSPGPGLGELAAEVARLSDIAALNHLIDRYLAGLDEGLASSASTSASTSAAGSDSGSGSGSGSGPGPGPGSGSGFDAVWAASLFTEDVELLFPVGSHQGLTGADGFLREIMERWGRTHHHGSLASVEPDGDLASVSWSLIASHVHFGSPLPPQPSAYFQIGGRFTGVARRTPDGWRFARLRLRIVWSTGSPPGGVTEVDARTLEAADSRP</sequence>
<evidence type="ECO:0000259" key="2">
    <source>
        <dbReference type="Pfam" id="PF13577"/>
    </source>
</evidence>